<name>A0ABT4JDA9_9RHOB</name>
<keyword evidence="7 10" id="KW-0012">Acyltransferase</keyword>
<evidence type="ECO:0000313" key="11">
    <source>
        <dbReference type="Proteomes" id="UP001149822"/>
    </source>
</evidence>
<evidence type="ECO:0000259" key="9">
    <source>
        <dbReference type="Pfam" id="PF01515"/>
    </source>
</evidence>
<dbReference type="PANTHER" id="PTHR43356">
    <property type="entry name" value="PHOSPHATE ACETYLTRANSFERASE"/>
    <property type="match status" value="1"/>
</dbReference>
<keyword evidence="11" id="KW-1185">Reference proteome</keyword>
<dbReference type="Proteomes" id="UP001149822">
    <property type="component" value="Unassembled WGS sequence"/>
</dbReference>
<dbReference type="NCBIfam" id="TIGR00651">
    <property type="entry name" value="pta"/>
    <property type="match status" value="1"/>
</dbReference>
<sequence>MKPLDRILAAARANPRHIILPEGRDPRVAEAAKRLTGEGLARVSLMNGPQIDGVAMIIPSEAPDLDHLAGHWHRMRMAKGMTAEQAVIEMRDPIRQAAMRVRLGQADGTVAGAVATTADTVRAALQIIGRAPEASIVSSFFLMLACDGGAPIKGGMIFADCGLVVDPDAEGLAAIARASADSCRKLLGETPRVAMLSFSTAGSADHPSLMKIREALSLVRAAKPDLEIDGEIQFDAALDDAIRARKAPNSSLTARPNIFVFPDLASGNIGYKIAQRLGGLTAIGPILQGLAKPANDLSRGCTTDDIVNAVAITAMQAGSGNIEHTSDGQGKDRELVQR</sequence>
<evidence type="ECO:0000256" key="6">
    <source>
        <dbReference type="ARBA" id="ARBA00022679"/>
    </source>
</evidence>
<evidence type="ECO:0000256" key="2">
    <source>
        <dbReference type="ARBA" id="ARBA00004989"/>
    </source>
</evidence>
<dbReference type="Pfam" id="PF01515">
    <property type="entry name" value="PTA_PTB"/>
    <property type="match status" value="1"/>
</dbReference>
<evidence type="ECO:0000256" key="3">
    <source>
        <dbReference type="ARBA" id="ARBA00005656"/>
    </source>
</evidence>
<dbReference type="RefSeq" id="WP_268944600.1">
    <property type="nucleotide sequence ID" value="NZ_JAPTYD010000116.1"/>
</dbReference>
<evidence type="ECO:0000256" key="7">
    <source>
        <dbReference type="ARBA" id="ARBA00023315"/>
    </source>
</evidence>
<evidence type="ECO:0000256" key="1">
    <source>
        <dbReference type="ARBA" id="ARBA00000705"/>
    </source>
</evidence>
<dbReference type="GO" id="GO:0008959">
    <property type="term" value="F:phosphate acetyltransferase activity"/>
    <property type="evidence" value="ECO:0007669"/>
    <property type="project" value="UniProtKB-EC"/>
</dbReference>
<dbReference type="PANTHER" id="PTHR43356:SF3">
    <property type="entry name" value="PHOSPHATE ACETYLTRANSFERASE"/>
    <property type="match status" value="1"/>
</dbReference>
<evidence type="ECO:0000256" key="5">
    <source>
        <dbReference type="ARBA" id="ARBA00021528"/>
    </source>
</evidence>
<evidence type="ECO:0000313" key="10">
    <source>
        <dbReference type="EMBL" id="MCZ0964511.1"/>
    </source>
</evidence>
<dbReference type="InterPro" id="IPR050500">
    <property type="entry name" value="Phos_Acetyltrans/Butyryltrans"/>
</dbReference>
<reference evidence="10" key="1">
    <citation type="submission" date="2022-12" db="EMBL/GenBank/DDBJ databases">
        <title>Paracoccus sp. EF6 isolated from a lake water.</title>
        <authorList>
            <person name="Liu H."/>
        </authorList>
    </citation>
    <scope>NUCLEOTIDE SEQUENCE</scope>
    <source>
        <strain evidence="10">EF6</strain>
    </source>
</reference>
<dbReference type="InterPro" id="IPR042113">
    <property type="entry name" value="P_AcTrfase_dom1"/>
</dbReference>
<comment type="caution">
    <text evidence="10">The sequence shown here is derived from an EMBL/GenBank/DDBJ whole genome shotgun (WGS) entry which is preliminary data.</text>
</comment>
<dbReference type="EC" id="2.3.1.8" evidence="4"/>
<dbReference type="InterPro" id="IPR002505">
    <property type="entry name" value="PTA_PTB"/>
</dbReference>
<comment type="catalytic activity">
    <reaction evidence="1">
        <text>acetyl-CoA + phosphate = acetyl phosphate + CoA</text>
        <dbReference type="Rhea" id="RHEA:19521"/>
        <dbReference type="ChEBI" id="CHEBI:22191"/>
        <dbReference type="ChEBI" id="CHEBI:43474"/>
        <dbReference type="ChEBI" id="CHEBI:57287"/>
        <dbReference type="ChEBI" id="CHEBI:57288"/>
        <dbReference type="EC" id="2.3.1.8"/>
    </reaction>
</comment>
<dbReference type="Gene3D" id="3.40.50.10950">
    <property type="match status" value="1"/>
</dbReference>
<organism evidence="10 11">
    <name type="scientific">Paracoccus benzoatiresistens</name>
    <dbReference type="NCBI Taxonomy" id="2997341"/>
    <lineage>
        <taxon>Bacteria</taxon>
        <taxon>Pseudomonadati</taxon>
        <taxon>Pseudomonadota</taxon>
        <taxon>Alphaproteobacteria</taxon>
        <taxon>Rhodobacterales</taxon>
        <taxon>Paracoccaceae</taxon>
        <taxon>Paracoccus</taxon>
    </lineage>
</organism>
<comment type="similarity">
    <text evidence="3">Belongs to the phosphate acetyltransferase and butyryltransferase family.</text>
</comment>
<dbReference type="PIRSF" id="PIRSF000428">
    <property type="entry name" value="P_Ac_trans"/>
    <property type="match status" value="1"/>
</dbReference>
<dbReference type="EMBL" id="JAPTYD010000116">
    <property type="protein sequence ID" value="MCZ0964511.1"/>
    <property type="molecule type" value="Genomic_DNA"/>
</dbReference>
<feature type="domain" description="Phosphate acetyl/butaryl transferase" evidence="9">
    <location>
        <begin position="5"/>
        <end position="314"/>
    </location>
</feature>
<dbReference type="InterPro" id="IPR042112">
    <property type="entry name" value="P_AcTrfase_dom2"/>
</dbReference>
<gene>
    <name evidence="10" type="primary">pta</name>
    <name evidence="10" type="ORF">OU682_23465</name>
</gene>
<evidence type="ECO:0000256" key="8">
    <source>
        <dbReference type="ARBA" id="ARBA00031108"/>
    </source>
</evidence>
<dbReference type="InterPro" id="IPR012147">
    <property type="entry name" value="P_Ac_Bu_trans"/>
</dbReference>
<accession>A0ABT4JDA9</accession>
<dbReference type="NCBIfam" id="NF007233">
    <property type="entry name" value="PRK09653.1"/>
    <property type="match status" value="1"/>
</dbReference>
<dbReference type="InterPro" id="IPR004614">
    <property type="entry name" value="P_AcTrfase"/>
</dbReference>
<evidence type="ECO:0000256" key="4">
    <source>
        <dbReference type="ARBA" id="ARBA00012707"/>
    </source>
</evidence>
<dbReference type="SUPFAM" id="SSF53659">
    <property type="entry name" value="Isocitrate/Isopropylmalate dehydrogenase-like"/>
    <property type="match status" value="1"/>
</dbReference>
<protein>
    <recommendedName>
        <fullName evidence="5">Phosphate acetyltransferase</fullName>
        <ecNumber evidence="4">2.3.1.8</ecNumber>
    </recommendedName>
    <alternativeName>
        <fullName evidence="8">Phosphotransacetylase</fullName>
    </alternativeName>
</protein>
<proteinExistence type="inferred from homology"/>
<keyword evidence="6 10" id="KW-0808">Transferase</keyword>
<dbReference type="Gene3D" id="3.40.50.10750">
    <property type="entry name" value="Isocitrate/Isopropylmalate dehydrogenase-like"/>
    <property type="match status" value="1"/>
</dbReference>
<comment type="pathway">
    <text evidence="2">Metabolic intermediate biosynthesis; acetyl-CoA biosynthesis; acetyl-CoA from acetate: step 2/2.</text>
</comment>